<gene>
    <name evidence="2" type="ORF">UV8b_07139</name>
</gene>
<dbReference type="PANTHER" id="PTHR48125">
    <property type="entry name" value="LP07818P1"/>
    <property type="match status" value="1"/>
</dbReference>
<feature type="compositionally biased region" description="Low complexity" evidence="1">
    <location>
        <begin position="165"/>
        <end position="176"/>
    </location>
</feature>
<organism evidence="2 3">
    <name type="scientific">Ustilaginoidea virens</name>
    <name type="common">Rice false smut fungus</name>
    <name type="synonym">Villosiclava virens</name>
    <dbReference type="NCBI Taxonomy" id="1159556"/>
    <lineage>
        <taxon>Eukaryota</taxon>
        <taxon>Fungi</taxon>
        <taxon>Dikarya</taxon>
        <taxon>Ascomycota</taxon>
        <taxon>Pezizomycotina</taxon>
        <taxon>Sordariomycetes</taxon>
        <taxon>Hypocreomycetidae</taxon>
        <taxon>Hypocreales</taxon>
        <taxon>Clavicipitaceae</taxon>
        <taxon>Ustilaginoidea</taxon>
    </lineage>
</organism>
<accession>A0A8E5HX13</accession>
<evidence type="ECO:0000313" key="2">
    <source>
        <dbReference type="EMBL" id="QUC22898.1"/>
    </source>
</evidence>
<dbReference type="EMBL" id="CP072758">
    <property type="protein sequence ID" value="QUC22898.1"/>
    <property type="molecule type" value="Genomic_DNA"/>
</dbReference>
<name>A0A8E5HX13_USTVR</name>
<feature type="compositionally biased region" description="Low complexity" evidence="1">
    <location>
        <begin position="67"/>
        <end position="79"/>
    </location>
</feature>
<dbReference type="GeneID" id="66067916"/>
<feature type="compositionally biased region" description="Basic and acidic residues" evidence="1">
    <location>
        <begin position="313"/>
        <end position="332"/>
    </location>
</feature>
<dbReference type="AlphaFoldDB" id="A0A8E5HX13"/>
<dbReference type="RefSeq" id="XP_043000571.1">
    <property type="nucleotide sequence ID" value="XM_043144636.1"/>
</dbReference>
<feature type="compositionally biased region" description="Basic residues" evidence="1">
    <location>
        <begin position="333"/>
        <end position="342"/>
    </location>
</feature>
<keyword evidence="3" id="KW-1185">Reference proteome</keyword>
<feature type="compositionally biased region" description="Acidic residues" evidence="1">
    <location>
        <begin position="12"/>
        <end position="25"/>
    </location>
</feature>
<proteinExistence type="predicted"/>
<feature type="compositionally biased region" description="Basic and acidic residues" evidence="1">
    <location>
        <begin position="276"/>
        <end position="292"/>
    </location>
</feature>
<protein>
    <submittedName>
        <fullName evidence="2">Uncharacterized protein</fullName>
    </submittedName>
</protein>
<dbReference type="PANTHER" id="PTHR48125:SF12">
    <property type="entry name" value="AT HOOK TRANSCRIPTION FACTOR FAMILY-RELATED"/>
    <property type="match status" value="1"/>
</dbReference>
<evidence type="ECO:0000256" key="1">
    <source>
        <dbReference type="SAM" id="MobiDB-lite"/>
    </source>
</evidence>
<sequence>MEDQFGGRTDDDLFYDDFEPVESETADVPRPQHTAESASVADPKPIPAKQPPQQSQPASKNPPPPGQASASASAANTPSSPAPSQPRAKGAANTLSSSRFARKARNASKKPGSTPPPPAATRSPSLPKQGQQKQSQCREEPAPGDKSSPPPPNAPTAPARDKKPPASSSSAAAANDPEARLQSGANPRQKLTDAELAAKMEQMKLLAAEKTRKFEEAEKDERQHAEAYAKGMEEARRRKADDAERRRRGEENKRKLDEERAKNRERKLKAMGAKEAGWDEGKEAVLEAEARRGFRGANGGVRGTKRGGLGDSRYAREGQEQPDVDRFLDDRYRRGRGGRGRGRGRDNRRGGFEGGPDKPADNSAAPALTSDQFPALPSDGKKKSSDSAIVPVYPPQRAESALTASLSTPSPLGGKWDDEMEALDELKRQGKS</sequence>
<feature type="region of interest" description="Disordered" evidence="1">
    <location>
        <begin position="214"/>
        <end position="417"/>
    </location>
</feature>
<feature type="compositionally biased region" description="Gly residues" evidence="1">
    <location>
        <begin position="296"/>
        <end position="310"/>
    </location>
</feature>
<dbReference type="Proteomes" id="UP000027002">
    <property type="component" value="Chromosome 6"/>
</dbReference>
<feature type="compositionally biased region" description="Basic and acidic residues" evidence="1">
    <location>
        <begin position="343"/>
        <end position="360"/>
    </location>
</feature>
<feature type="region of interest" description="Disordered" evidence="1">
    <location>
        <begin position="1"/>
        <end position="197"/>
    </location>
</feature>
<dbReference type="OrthoDB" id="2402960at2759"/>
<evidence type="ECO:0000313" key="3">
    <source>
        <dbReference type="Proteomes" id="UP000027002"/>
    </source>
</evidence>
<dbReference type="KEGG" id="uvi:66067916"/>
<feature type="compositionally biased region" description="Basic and acidic residues" evidence="1">
    <location>
        <begin position="214"/>
        <end position="262"/>
    </location>
</feature>
<reference evidence="2" key="1">
    <citation type="submission" date="2020-03" db="EMBL/GenBank/DDBJ databases">
        <title>A mixture of massive structural variations and highly conserved coding sequences in Ustilaginoidea virens genome.</title>
        <authorList>
            <person name="Zhang K."/>
            <person name="Zhao Z."/>
            <person name="Zhang Z."/>
            <person name="Li Y."/>
            <person name="Hsiang T."/>
            <person name="Sun W."/>
        </authorList>
    </citation>
    <scope>NUCLEOTIDE SEQUENCE</scope>
    <source>
        <strain evidence="2">UV-8b</strain>
    </source>
</reference>